<dbReference type="KEGG" id="abac:LuPra_04596"/>
<organism evidence="1 2">
    <name type="scientific">Luteitalea pratensis</name>
    <dbReference type="NCBI Taxonomy" id="1855912"/>
    <lineage>
        <taxon>Bacteria</taxon>
        <taxon>Pseudomonadati</taxon>
        <taxon>Acidobacteriota</taxon>
        <taxon>Vicinamibacteria</taxon>
        <taxon>Vicinamibacterales</taxon>
        <taxon>Vicinamibacteraceae</taxon>
        <taxon>Luteitalea</taxon>
    </lineage>
</organism>
<dbReference type="AlphaFoldDB" id="A0A143PSP4"/>
<sequence>MIHTASPTESPSVPALRRPSLQVALSPHDRRFQRLGENHHLWRNGRFWWIAYTVIIDGWRQERIRHSLKTDDLTEARGRRDEILATVSSEGVLRRVS</sequence>
<proteinExistence type="predicted"/>
<reference evidence="1 2" key="1">
    <citation type="journal article" date="2016" name="Genome Announc.">
        <title>First Complete Genome Sequence of a Subdivision 6 Acidobacterium Strain.</title>
        <authorList>
            <person name="Huang S."/>
            <person name="Vieira S."/>
            <person name="Bunk B."/>
            <person name="Riedel T."/>
            <person name="Sproer C."/>
            <person name="Overmann J."/>
        </authorList>
    </citation>
    <scope>NUCLEOTIDE SEQUENCE [LARGE SCALE GENOMIC DNA]</scope>
    <source>
        <strain evidence="2">DSM 100886 HEG_-6_39</strain>
    </source>
</reference>
<dbReference type="RefSeq" id="WP_234800514.1">
    <property type="nucleotide sequence ID" value="NZ_CP015136.1"/>
</dbReference>
<evidence type="ECO:0000313" key="1">
    <source>
        <dbReference type="EMBL" id="AMY11346.1"/>
    </source>
</evidence>
<accession>A0A143PSP4</accession>
<evidence type="ECO:0000313" key="2">
    <source>
        <dbReference type="Proteomes" id="UP000076079"/>
    </source>
</evidence>
<dbReference type="Proteomes" id="UP000076079">
    <property type="component" value="Chromosome"/>
</dbReference>
<gene>
    <name evidence="1" type="ORF">LuPra_04596</name>
</gene>
<keyword evidence="2" id="KW-1185">Reference proteome</keyword>
<dbReference type="STRING" id="1855912.LuPra_04596"/>
<dbReference type="EMBL" id="CP015136">
    <property type="protein sequence ID" value="AMY11346.1"/>
    <property type="molecule type" value="Genomic_DNA"/>
</dbReference>
<protein>
    <submittedName>
        <fullName evidence="1">Uncharacterized protein</fullName>
    </submittedName>
</protein>
<name>A0A143PSP4_LUTPR</name>
<reference evidence="2" key="2">
    <citation type="submission" date="2016-04" db="EMBL/GenBank/DDBJ databases">
        <title>First Complete Genome Sequence of a Subdivision 6 Acidobacterium.</title>
        <authorList>
            <person name="Huang S."/>
            <person name="Vieira S."/>
            <person name="Bunk B."/>
            <person name="Riedel T."/>
            <person name="Sproeer C."/>
            <person name="Overmann J."/>
        </authorList>
    </citation>
    <scope>NUCLEOTIDE SEQUENCE [LARGE SCALE GENOMIC DNA]</scope>
    <source>
        <strain evidence="2">DSM 100886 HEG_-6_39</strain>
    </source>
</reference>